<dbReference type="GO" id="GO:0008757">
    <property type="term" value="F:S-adenosylmethionine-dependent methyltransferase activity"/>
    <property type="evidence" value="ECO:0007669"/>
    <property type="project" value="InterPro"/>
</dbReference>
<dbReference type="AlphaFoldDB" id="A0AAJ0XEU0"/>
<dbReference type="Pfam" id="PF08241">
    <property type="entry name" value="Methyltransf_11"/>
    <property type="match status" value="1"/>
</dbReference>
<protein>
    <recommendedName>
        <fullName evidence="1">Methyltransferase type 11 domain-containing protein</fullName>
    </recommendedName>
</protein>
<sequence length="255" mass="28907">MRSCSQQDGEPFEVLAKWYKTPIGRRVACAESACVERMIENSFGHFLVQIGCGGQFGDALERSRIRTRVILGERSCAHWDGAPLCARANELPLAAASVDAVLLPHTLDFVAHPQPVLREAERVLIPEGRILVIGFNPLSTWGVMRGMFRPSRIPWCGHQLTASRLGDWLDLLGFQLELREWLLFRPPLRSAYSSRLDWLEQAGARWWPIFGGVYVIRAVKRVSLSTPIRQRWKRRPAFLPGGAMKPTTRESNHVR</sequence>
<organism evidence="2 3">
    <name type="scientific">Halochromatium salexigens</name>
    <name type="common">Chromatium salexigens</name>
    <dbReference type="NCBI Taxonomy" id="49447"/>
    <lineage>
        <taxon>Bacteria</taxon>
        <taxon>Pseudomonadati</taxon>
        <taxon>Pseudomonadota</taxon>
        <taxon>Gammaproteobacteria</taxon>
        <taxon>Chromatiales</taxon>
        <taxon>Chromatiaceae</taxon>
        <taxon>Halochromatium</taxon>
    </lineage>
</organism>
<dbReference type="Proteomes" id="UP001296967">
    <property type="component" value="Unassembled WGS sequence"/>
</dbReference>
<feature type="domain" description="Methyltransferase type 11" evidence="1">
    <location>
        <begin position="84"/>
        <end position="131"/>
    </location>
</feature>
<dbReference type="RefSeq" id="WP_201243964.1">
    <property type="nucleotide sequence ID" value="NZ_NHSF01000019.1"/>
</dbReference>
<evidence type="ECO:0000313" key="2">
    <source>
        <dbReference type="EMBL" id="MBK5929611.1"/>
    </source>
</evidence>
<dbReference type="SUPFAM" id="SSF53335">
    <property type="entry name" value="S-adenosyl-L-methionine-dependent methyltransferases"/>
    <property type="match status" value="1"/>
</dbReference>
<dbReference type="EMBL" id="NHSF01000019">
    <property type="protein sequence ID" value="MBK5929611.1"/>
    <property type="molecule type" value="Genomic_DNA"/>
</dbReference>
<evidence type="ECO:0000313" key="3">
    <source>
        <dbReference type="Proteomes" id="UP001296967"/>
    </source>
</evidence>
<name>A0AAJ0XEU0_HALSE</name>
<reference evidence="2" key="2">
    <citation type="journal article" date="2020" name="Microorganisms">
        <title>Osmotic Adaptation and Compatible Solute Biosynthesis of Phototrophic Bacteria as Revealed from Genome Analyses.</title>
        <authorList>
            <person name="Imhoff J.F."/>
            <person name="Rahn T."/>
            <person name="Kunzel S."/>
            <person name="Keller A."/>
            <person name="Neulinger S.C."/>
        </authorList>
    </citation>
    <scope>NUCLEOTIDE SEQUENCE</scope>
    <source>
        <strain evidence="2">DSM 4395</strain>
    </source>
</reference>
<comment type="caution">
    <text evidence="2">The sequence shown here is derived from an EMBL/GenBank/DDBJ whole genome shotgun (WGS) entry which is preliminary data.</text>
</comment>
<dbReference type="InterPro" id="IPR013216">
    <property type="entry name" value="Methyltransf_11"/>
</dbReference>
<accession>A0AAJ0XEU0</accession>
<gene>
    <name evidence="2" type="ORF">CCR82_03435</name>
</gene>
<dbReference type="InterPro" id="IPR029063">
    <property type="entry name" value="SAM-dependent_MTases_sf"/>
</dbReference>
<dbReference type="Gene3D" id="3.40.50.150">
    <property type="entry name" value="Vaccinia Virus protein VP39"/>
    <property type="match status" value="1"/>
</dbReference>
<evidence type="ECO:0000259" key="1">
    <source>
        <dbReference type="Pfam" id="PF08241"/>
    </source>
</evidence>
<keyword evidence="3" id="KW-1185">Reference proteome</keyword>
<proteinExistence type="predicted"/>
<reference evidence="2" key="1">
    <citation type="submission" date="2017-05" db="EMBL/GenBank/DDBJ databases">
        <authorList>
            <person name="Imhoff J.F."/>
            <person name="Rahn T."/>
            <person name="Kuenzel S."/>
            <person name="Neulinger S.C."/>
        </authorList>
    </citation>
    <scope>NUCLEOTIDE SEQUENCE</scope>
    <source>
        <strain evidence="2">DSM 4395</strain>
    </source>
</reference>